<evidence type="ECO:0000313" key="1">
    <source>
        <dbReference type="EMBL" id="EHL19253.1"/>
    </source>
</evidence>
<accession>G9XCR7</accession>
<gene>
    <name evidence="1" type="ORF">HMPREF9628_01644</name>
</gene>
<dbReference type="AlphaFoldDB" id="G9XCR7"/>
<dbReference type="Proteomes" id="UP000003379">
    <property type="component" value="Unassembled WGS sequence"/>
</dbReference>
<dbReference type="PATRIC" id="fig|796940.3.peg.1074"/>
<dbReference type="STRING" id="796937.HMPREF9630_00187"/>
<proteinExistence type="predicted"/>
<reference evidence="1 2" key="1">
    <citation type="submission" date="2011-08" db="EMBL/GenBank/DDBJ databases">
        <title>The Genome Sequence of Eubacteriaceae bacterium CM5.</title>
        <authorList>
            <consortium name="The Broad Institute Genome Sequencing Platform"/>
            <person name="Earl A."/>
            <person name="Ward D."/>
            <person name="Feldgarden M."/>
            <person name="Gevers D."/>
            <person name="Sizova M."/>
            <person name="Hazen A."/>
            <person name="Epstein S."/>
            <person name="Young S.K."/>
            <person name="Zeng Q."/>
            <person name="Gargeya S."/>
            <person name="Fitzgerald M."/>
            <person name="Haas B."/>
            <person name="Abouelleil A."/>
            <person name="Alvarado L."/>
            <person name="Arachchi H.M."/>
            <person name="Berlin A."/>
            <person name="Brown A."/>
            <person name="Chapman S.B."/>
            <person name="Chen Z."/>
            <person name="Dunbar C."/>
            <person name="Freedman E."/>
            <person name="Gearin G."/>
            <person name="Gellesch M."/>
            <person name="Goldberg J."/>
            <person name="Griggs A."/>
            <person name="Gujja S."/>
            <person name="Heiman D."/>
            <person name="Howarth C."/>
            <person name="Larson L."/>
            <person name="Lui A."/>
            <person name="MacDonald P.J.P."/>
            <person name="Montmayeur A."/>
            <person name="Murphy C."/>
            <person name="Neiman D."/>
            <person name="Pearson M."/>
            <person name="Priest M."/>
            <person name="Roberts A."/>
            <person name="Saif S."/>
            <person name="Shea T."/>
            <person name="Shenoy N."/>
            <person name="Sisk P."/>
            <person name="Stolte C."/>
            <person name="Sykes S."/>
            <person name="Wortman J."/>
            <person name="Nusbaum C."/>
            <person name="Birren B."/>
        </authorList>
    </citation>
    <scope>NUCLEOTIDE SEQUENCE [LARGE SCALE GENOMIC DNA]</scope>
    <source>
        <strain evidence="1 2">CM5</strain>
    </source>
</reference>
<protein>
    <recommendedName>
        <fullName evidence="3">CRISPR-associated RAMP protein</fullName>
    </recommendedName>
</protein>
<comment type="caution">
    <text evidence="1">The sequence shown here is derived from an EMBL/GenBank/DDBJ whole genome shotgun (WGS) entry which is preliminary data.</text>
</comment>
<sequence>MNIIKKSIMEFCLEQVTPMIHFQGEEKSAGIRASDLKPRFDVFLKRYWYDLKTEREKTKIESCILKQNEEEFENNSLDEKKRVSFDYKVKIFNNACKNSNMTFYKEKKNGKNSFYGSFYGKLEDNKFSFYNEIKVLFLSPHQDLRNQIQGLFPVFLAVNGFGLRNNKGYGYFKLKGNTKERILEDIQKYQSLENKYIEQLKAKDKEKGVGVYKLQIENKAGSMPKKVQNLLEDIKFFHQILKSGLNFDKERNYNSKNDVYIPSFMLKKYKKQERVLFEKKSLKLFLKQEGYNIKESSKKDDVIKKDKKDDLNNQELYYVRGLLGLAPFYEFRNVKKGDQPKFTARFNVKIKEVERFPSPIKYLPVSYEEIIILVDYSKIEEFRKKGDKIHSVVFSLNGFKSGLSSKINLQIPNEEQYSIYQLFKINGVIENGIKEFESEITKKTRKWQYSVISDIKIG</sequence>
<name>G9XCR7_9FIRM</name>
<organism evidence="1 2">
    <name type="scientific">Peptoanaerobacter stomatis</name>
    <dbReference type="NCBI Taxonomy" id="796937"/>
    <lineage>
        <taxon>Bacteria</taxon>
        <taxon>Bacillati</taxon>
        <taxon>Bacillota</taxon>
        <taxon>Clostridia</taxon>
        <taxon>Peptostreptococcales</taxon>
        <taxon>Filifactoraceae</taxon>
        <taxon>Peptoanaerobacter</taxon>
    </lineage>
</organism>
<evidence type="ECO:0000313" key="2">
    <source>
        <dbReference type="Proteomes" id="UP000003379"/>
    </source>
</evidence>
<dbReference type="RefSeq" id="WP_009529571.1">
    <property type="nucleotide sequence ID" value="NZ_JH414611.1"/>
</dbReference>
<dbReference type="HOGENOM" id="CLU_596975_0_0_9"/>
<evidence type="ECO:0008006" key="3">
    <source>
        <dbReference type="Google" id="ProtNLM"/>
    </source>
</evidence>
<dbReference type="EMBL" id="AFZG01000025">
    <property type="protein sequence ID" value="EHL19253.1"/>
    <property type="molecule type" value="Genomic_DNA"/>
</dbReference>